<evidence type="ECO:0000313" key="2">
    <source>
        <dbReference type="Proteomes" id="UP001162992"/>
    </source>
</evidence>
<evidence type="ECO:0000313" key="1">
    <source>
        <dbReference type="EMBL" id="KAJ7550535.1"/>
    </source>
</evidence>
<reference evidence="2" key="1">
    <citation type="journal article" date="2024" name="Proc. Natl. Acad. Sci. U.S.A.">
        <title>Extraordinary preservation of gene collinearity over three hundred million years revealed in homosporous lycophytes.</title>
        <authorList>
            <person name="Li C."/>
            <person name="Wickell D."/>
            <person name="Kuo L.Y."/>
            <person name="Chen X."/>
            <person name="Nie B."/>
            <person name="Liao X."/>
            <person name="Peng D."/>
            <person name="Ji J."/>
            <person name="Jenkins J."/>
            <person name="Williams M."/>
            <person name="Shu S."/>
            <person name="Plott C."/>
            <person name="Barry K."/>
            <person name="Rajasekar S."/>
            <person name="Grimwood J."/>
            <person name="Han X."/>
            <person name="Sun S."/>
            <person name="Hou Z."/>
            <person name="He W."/>
            <person name="Dai G."/>
            <person name="Sun C."/>
            <person name="Schmutz J."/>
            <person name="Leebens-Mack J.H."/>
            <person name="Li F.W."/>
            <person name="Wang L."/>
        </authorList>
    </citation>
    <scope>NUCLEOTIDE SEQUENCE [LARGE SCALE GENOMIC DNA]</scope>
    <source>
        <strain evidence="2">cv. PW_Plant_1</strain>
    </source>
</reference>
<keyword evidence="2" id="KW-1185">Reference proteome</keyword>
<organism evidence="1 2">
    <name type="scientific">Diphasiastrum complanatum</name>
    <name type="common">Issler's clubmoss</name>
    <name type="synonym">Lycopodium complanatum</name>
    <dbReference type="NCBI Taxonomy" id="34168"/>
    <lineage>
        <taxon>Eukaryota</taxon>
        <taxon>Viridiplantae</taxon>
        <taxon>Streptophyta</taxon>
        <taxon>Embryophyta</taxon>
        <taxon>Tracheophyta</taxon>
        <taxon>Lycopodiopsida</taxon>
        <taxon>Lycopodiales</taxon>
        <taxon>Lycopodiaceae</taxon>
        <taxon>Lycopodioideae</taxon>
        <taxon>Diphasiastrum</taxon>
    </lineage>
</organism>
<comment type="caution">
    <text evidence="1">The sequence shown here is derived from an EMBL/GenBank/DDBJ whole genome shotgun (WGS) entry which is preliminary data.</text>
</comment>
<protein>
    <submittedName>
        <fullName evidence="1">Uncharacterized protein</fullName>
    </submittedName>
</protein>
<dbReference type="Proteomes" id="UP001162992">
    <property type="component" value="Chromosome 7"/>
</dbReference>
<proteinExistence type="predicted"/>
<gene>
    <name evidence="1" type="ORF">O6H91_07G105100</name>
</gene>
<name>A0ACC2D8V5_DIPCM</name>
<dbReference type="EMBL" id="CM055098">
    <property type="protein sequence ID" value="KAJ7550535.1"/>
    <property type="molecule type" value="Genomic_DNA"/>
</dbReference>
<sequence>MESLLDSGKVRNIGVSNFSSKKLQDLISHASIIPAVNQVECHPIWQQHKLRTFCTANGIHLSAYSPIGSPGSRNMLKLSVLDHPVVKEVAEKLGKSPAQVALRWGIQAGNSVLPKSTRAERIKSNFDVFDWSISEEDMKVFSKIEQVRLLRGEFWVNDSTSPYKSVQELWDGEI</sequence>
<accession>A0ACC2D8V5</accession>